<organism evidence="3 4">
    <name type="scientific">Sulfidibacter corallicola</name>
    <dbReference type="NCBI Taxonomy" id="2818388"/>
    <lineage>
        <taxon>Bacteria</taxon>
        <taxon>Pseudomonadati</taxon>
        <taxon>Acidobacteriota</taxon>
        <taxon>Holophagae</taxon>
        <taxon>Acanthopleuribacterales</taxon>
        <taxon>Acanthopleuribacteraceae</taxon>
        <taxon>Sulfidibacter</taxon>
    </lineage>
</organism>
<dbReference type="InterPro" id="IPR026442">
    <property type="entry name" value="IPTL_CTERM"/>
</dbReference>
<dbReference type="Proteomes" id="UP000663929">
    <property type="component" value="Chromosome"/>
</dbReference>
<evidence type="ECO:0000256" key="1">
    <source>
        <dbReference type="SAM" id="Phobius"/>
    </source>
</evidence>
<proteinExistence type="predicted"/>
<protein>
    <submittedName>
        <fullName evidence="3">IPTL-CTERM sorting domain-containing protein</fullName>
    </submittedName>
</protein>
<keyword evidence="1" id="KW-0472">Membrane</keyword>
<keyword evidence="2" id="KW-0732">Signal</keyword>
<dbReference type="KEGG" id="scor:J3U87_20125"/>
<evidence type="ECO:0000313" key="3">
    <source>
        <dbReference type="EMBL" id="QTD47899.1"/>
    </source>
</evidence>
<evidence type="ECO:0000313" key="4">
    <source>
        <dbReference type="Proteomes" id="UP000663929"/>
    </source>
</evidence>
<reference evidence="3" key="1">
    <citation type="submission" date="2021-03" db="EMBL/GenBank/DDBJ databases">
        <title>Acanthopleuribacteraceae sp. M133.</title>
        <authorList>
            <person name="Wang G."/>
        </authorList>
    </citation>
    <scope>NUCLEOTIDE SEQUENCE</scope>
    <source>
        <strain evidence="3">M133</strain>
    </source>
</reference>
<accession>A0A8A4TCS1</accession>
<gene>
    <name evidence="3" type="ORF">J3U87_20125</name>
</gene>
<evidence type="ECO:0000256" key="2">
    <source>
        <dbReference type="SAM" id="SignalP"/>
    </source>
</evidence>
<dbReference type="EMBL" id="CP071793">
    <property type="protein sequence ID" value="QTD47899.1"/>
    <property type="molecule type" value="Genomic_DNA"/>
</dbReference>
<name>A0A8A4TCS1_SULCO</name>
<feature type="transmembrane region" description="Helical" evidence="1">
    <location>
        <begin position="318"/>
        <end position="335"/>
    </location>
</feature>
<keyword evidence="1" id="KW-0812">Transmembrane</keyword>
<keyword evidence="4" id="KW-1185">Reference proteome</keyword>
<dbReference type="AlphaFoldDB" id="A0A8A4TCS1"/>
<dbReference type="RefSeq" id="WP_237377566.1">
    <property type="nucleotide sequence ID" value="NZ_CP071793.1"/>
</dbReference>
<keyword evidence="1" id="KW-1133">Transmembrane helix</keyword>
<dbReference type="NCBIfam" id="TIGR04174">
    <property type="entry name" value="IPTL_CTERM"/>
    <property type="match status" value="1"/>
</dbReference>
<sequence length="341" mass="35657">MKLHKLSLLCIFAMSAVAFAQTGLRETNNTPGTVPRLGGNVLLDHGDAAIGRTTGGLVSSKLTGLPDGQDSTVTADDFDVTADRIWLIDAITTTGFTNLANDPDAFGIVIYEDSTTTPGTPGDQVFEWEGVPSNGIDDTLQEFQFGSPIVLTGGRYWISTYGIYNGVSDLADGRWNWGSGPTAIDNDLHLADFADLFGICCDWTSATDLGVGDRSTSFVLMGTETDCVDPELVGINGQPGQNGEIIIQGSPGCTYTVTITNSDGSTSQYDVAIPDCGGGICEGTLNIIIPADATIGVGQQGQSPTGGTIGTVPTLGEWGLIAFVTLLMGGALIMMRKRRLA</sequence>
<feature type="signal peptide" evidence="2">
    <location>
        <begin position="1"/>
        <end position="20"/>
    </location>
</feature>
<feature type="chain" id="PRO_5035305744" evidence="2">
    <location>
        <begin position="21"/>
        <end position="341"/>
    </location>
</feature>